<dbReference type="InterPro" id="IPR029045">
    <property type="entry name" value="ClpP/crotonase-like_dom_sf"/>
</dbReference>
<comment type="caution">
    <text evidence="3">The sequence shown here is derived from an EMBL/GenBank/DDBJ whole genome shotgun (WGS) entry which is preliminary data.</text>
</comment>
<dbReference type="InterPro" id="IPR034733">
    <property type="entry name" value="AcCoA_carboxyl_beta"/>
</dbReference>
<dbReference type="Pfam" id="PF01039">
    <property type="entry name" value="Carboxyl_trans"/>
    <property type="match status" value="1"/>
</dbReference>
<sequence length="612" mass="64678">MSLRQLTCRLGKGSLSRFWQGRYTLRPWNEVANSHAPPPDSQGNNGWDTTGDYGFATFSNVTNPSIGLDSIYQKHVYSRLAPLEPPEGAGDSSDGKGEAIVAAAVFATLQPAAAAAAQKSDDALRARKSGQGRSSILETDLTADSVALAIEGVLDKSLTEETGTCTAAATGAALKVNRPVAHEAAPPVKLAAEARKEARASRSQGVSPAAVAGQERLATLNPRDSAAERHAERQRCHEPGTVDEKFLWQSRWRLGQLLDKGSMRALQDTSAGRGVFAVQGSVCGRPVYAYCLDATTSEDAFSADYASSQIIRLMDMAVTTGHPVPIPAACEQRPAPSSRGSTPCADRVLAQNATDAQLACECATEREALRRVREVLMYLPASNTSPAPTVDCMDSQQRICQTLDAVADELHRGVAVSADLLLRTIVDGGNVCHLAPDGLGSPTALGFARLGSRAVGVMAFPFLVQPLDTLPHGGTPSRAARLVRFCDAFNMPVCTLLLSQPSPPAQSSQDRRLGTTPDGTRALAKLIFAFSEATVPKLTIVLGPCEPSGLSQCLRSDVILAWSAAGVPSAEGGPIRVIKPSSTRAALCAELAALLQPRVVARPRRKHALLPM</sequence>
<dbReference type="SUPFAM" id="SSF52096">
    <property type="entry name" value="ClpP/crotonase"/>
    <property type="match status" value="2"/>
</dbReference>
<dbReference type="EMBL" id="JALJOT010000015">
    <property type="protein sequence ID" value="KAK9902875.1"/>
    <property type="molecule type" value="Genomic_DNA"/>
</dbReference>
<reference evidence="3 4" key="1">
    <citation type="journal article" date="2024" name="Nat. Commun.">
        <title>Phylogenomics reveals the evolutionary origins of lichenization in chlorophyte algae.</title>
        <authorList>
            <person name="Puginier C."/>
            <person name="Libourel C."/>
            <person name="Otte J."/>
            <person name="Skaloud P."/>
            <person name="Haon M."/>
            <person name="Grisel S."/>
            <person name="Petersen M."/>
            <person name="Berrin J.G."/>
            <person name="Delaux P.M."/>
            <person name="Dal Grande F."/>
            <person name="Keller J."/>
        </authorList>
    </citation>
    <scope>NUCLEOTIDE SEQUENCE [LARGE SCALE GENOMIC DNA]</scope>
    <source>
        <strain evidence="3 4">SAG 216-7</strain>
    </source>
</reference>
<dbReference type="InterPro" id="IPR051047">
    <property type="entry name" value="AccD/PCCB"/>
</dbReference>
<dbReference type="PANTHER" id="PTHR43842:SF2">
    <property type="entry name" value="PROPIONYL-COA CARBOXYLASE BETA CHAIN, MITOCHONDRIAL"/>
    <property type="match status" value="1"/>
</dbReference>
<name>A0ABR2YDF3_9CHLO</name>
<organism evidence="3 4">
    <name type="scientific">Coccomyxa subellipsoidea</name>
    <dbReference type="NCBI Taxonomy" id="248742"/>
    <lineage>
        <taxon>Eukaryota</taxon>
        <taxon>Viridiplantae</taxon>
        <taxon>Chlorophyta</taxon>
        <taxon>core chlorophytes</taxon>
        <taxon>Trebouxiophyceae</taxon>
        <taxon>Trebouxiophyceae incertae sedis</taxon>
        <taxon>Coccomyxaceae</taxon>
        <taxon>Coccomyxa</taxon>
    </lineage>
</organism>
<evidence type="ECO:0000259" key="2">
    <source>
        <dbReference type="Pfam" id="PF01039"/>
    </source>
</evidence>
<dbReference type="Proteomes" id="UP001491310">
    <property type="component" value="Unassembled WGS sequence"/>
</dbReference>
<gene>
    <name evidence="3" type="ORF">WJX75_009528</name>
</gene>
<evidence type="ECO:0000313" key="3">
    <source>
        <dbReference type="EMBL" id="KAK9902875.1"/>
    </source>
</evidence>
<evidence type="ECO:0000256" key="1">
    <source>
        <dbReference type="SAM" id="MobiDB-lite"/>
    </source>
</evidence>
<dbReference type="Gene3D" id="3.90.226.10">
    <property type="entry name" value="2-enoyl-CoA Hydratase, Chain A, domain 1"/>
    <property type="match status" value="1"/>
</dbReference>
<evidence type="ECO:0000313" key="4">
    <source>
        <dbReference type="Proteomes" id="UP001491310"/>
    </source>
</evidence>
<dbReference type="PANTHER" id="PTHR43842">
    <property type="entry name" value="PROPIONYL-COA CARBOXYLASE BETA CHAIN"/>
    <property type="match status" value="1"/>
</dbReference>
<proteinExistence type="predicted"/>
<feature type="region of interest" description="Disordered" evidence="1">
    <location>
        <begin position="195"/>
        <end position="238"/>
    </location>
</feature>
<feature type="domain" description="Acetyl-coenzyme A carboxylase carboxyl transferase subunit beta" evidence="2">
    <location>
        <begin position="362"/>
        <end position="549"/>
    </location>
</feature>
<keyword evidence="4" id="KW-1185">Reference proteome</keyword>
<protein>
    <recommendedName>
        <fullName evidence="2">Acetyl-coenzyme A carboxylase carboxyl transferase subunit beta domain-containing protein</fullName>
    </recommendedName>
</protein>
<feature type="compositionally biased region" description="Basic and acidic residues" evidence="1">
    <location>
        <begin position="225"/>
        <end position="238"/>
    </location>
</feature>
<accession>A0ABR2YDF3</accession>